<dbReference type="Gene3D" id="3.50.30.10">
    <property type="entry name" value="Phosphohistidine domain"/>
    <property type="match status" value="1"/>
</dbReference>
<protein>
    <recommendedName>
        <fullName evidence="1">PEP-utilising enzyme mobile domain-containing protein</fullName>
    </recommendedName>
</protein>
<name>Q0B251_BURCM</name>
<dbReference type="eggNOG" id="ENOG502ZBNY">
    <property type="taxonomic scope" value="Bacteria"/>
</dbReference>
<dbReference type="Proteomes" id="UP000000662">
    <property type="component" value="Chromosome 3"/>
</dbReference>
<organism evidence="2 3">
    <name type="scientific">Burkholderia ambifaria (strain ATCC BAA-244 / DSM 16087 / CCUG 44356 / LMG 19182 / AMMD)</name>
    <name type="common">Burkholderia cepacia (strain AMMD)</name>
    <dbReference type="NCBI Taxonomy" id="339670"/>
    <lineage>
        <taxon>Bacteria</taxon>
        <taxon>Pseudomonadati</taxon>
        <taxon>Pseudomonadota</taxon>
        <taxon>Betaproteobacteria</taxon>
        <taxon>Burkholderiales</taxon>
        <taxon>Burkholderiaceae</taxon>
        <taxon>Burkholderia</taxon>
        <taxon>Burkholderia cepacia complex</taxon>
    </lineage>
</organism>
<dbReference type="SUPFAM" id="SSF52009">
    <property type="entry name" value="Phosphohistidine domain"/>
    <property type="match status" value="1"/>
</dbReference>
<gene>
    <name evidence="2" type="ordered locus">Bamb_6228</name>
</gene>
<dbReference type="InterPro" id="IPR036637">
    <property type="entry name" value="Phosphohistidine_dom_sf"/>
</dbReference>
<accession>Q0B251</accession>
<dbReference type="PATRIC" id="fig|339670.21.peg.6093"/>
<sequence length="246" mass="26861">MKKFPAKNWYGGTPASLLAEAVNGMVRALVRRQFAQSGEDWTSFVFGSADALITRQDIERIEQQALATGYRFTSTSLVSLRERPDAYKDATGLGVDVSAFSFEHHDAITGSIDANGREQRGTGDNVVRHAADVDGVARYVRTSDQVIRYMQNGVPPDTIAIIDDSGCTLTAPIIDRFKGIICASGTVRSHLGILAREYGIPCLMNARISGIRDGDRIEIEASAAAKTAQDYQAGRESTARIWRFAR</sequence>
<feature type="domain" description="PEP-utilising enzyme mobile" evidence="1">
    <location>
        <begin position="157"/>
        <end position="222"/>
    </location>
</feature>
<dbReference type="AlphaFoldDB" id="Q0B251"/>
<dbReference type="KEGG" id="bam:Bamb_6228"/>
<evidence type="ECO:0000313" key="3">
    <source>
        <dbReference type="Proteomes" id="UP000000662"/>
    </source>
</evidence>
<dbReference type="GO" id="GO:0016772">
    <property type="term" value="F:transferase activity, transferring phosphorus-containing groups"/>
    <property type="evidence" value="ECO:0007669"/>
    <property type="project" value="InterPro"/>
</dbReference>
<proteinExistence type="predicted"/>
<evidence type="ECO:0000313" key="2">
    <source>
        <dbReference type="EMBL" id="ABI91772.1"/>
    </source>
</evidence>
<dbReference type="Pfam" id="PF00391">
    <property type="entry name" value="PEP-utilizers"/>
    <property type="match status" value="1"/>
</dbReference>
<reference evidence="2" key="1">
    <citation type="submission" date="2006-08" db="EMBL/GenBank/DDBJ databases">
        <title>Complete sequence of Chromosome 3 of Burkholderia cepacia AMMD.</title>
        <authorList>
            <consortium name="US DOE Joint Genome Institute"/>
            <person name="Copeland A."/>
            <person name="Lucas S."/>
            <person name="Lapidus A."/>
            <person name="Barry K."/>
            <person name="Detter J.C."/>
            <person name="Glavina del Rio T."/>
            <person name="Hammon N."/>
            <person name="Israni S."/>
            <person name="Pitluck S."/>
            <person name="Bruce D."/>
            <person name="Chain P."/>
            <person name="Malfatti S."/>
            <person name="Shin M."/>
            <person name="Vergez L."/>
            <person name="Schmutz J."/>
            <person name="Larimer F."/>
            <person name="Land M."/>
            <person name="Hauser L."/>
            <person name="Kyrpides N."/>
            <person name="Kim E."/>
            <person name="Parke J."/>
            <person name="Coenye T."/>
            <person name="Konstantinidis K."/>
            <person name="Ramette A."/>
            <person name="Tiedje J."/>
            <person name="Richardson P."/>
        </authorList>
    </citation>
    <scope>NUCLEOTIDE SEQUENCE</scope>
    <source>
        <strain evidence="2">AMMD</strain>
    </source>
</reference>
<dbReference type="InterPro" id="IPR008279">
    <property type="entry name" value="PEP-util_enz_mobile_dom"/>
</dbReference>
<dbReference type="EMBL" id="CP000442">
    <property type="protein sequence ID" value="ABI91772.1"/>
    <property type="molecule type" value="Genomic_DNA"/>
</dbReference>
<keyword evidence="3" id="KW-1185">Reference proteome</keyword>
<evidence type="ECO:0000259" key="1">
    <source>
        <dbReference type="Pfam" id="PF00391"/>
    </source>
</evidence>